<evidence type="ECO:0000259" key="5">
    <source>
        <dbReference type="PROSITE" id="PS51350"/>
    </source>
</evidence>
<dbReference type="InterPro" id="IPR000032">
    <property type="entry name" value="HPr-like"/>
</dbReference>
<dbReference type="PRINTS" id="PR00107">
    <property type="entry name" value="PHOSPHOCPHPR"/>
</dbReference>
<dbReference type="PROSITE" id="PS51350">
    <property type="entry name" value="PTS_HPR_DOM"/>
    <property type="match status" value="1"/>
</dbReference>
<dbReference type="Pfam" id="PF00381">
    <property type="entry name" value="PTS-HPr"/>
    <property type="match status" value="1"/>
</dbReference>
<accession>A0A928V585</accession>
<dbReference type="NCBIfam" id="TIGR01003">
    <property type="entry name" value="PTS_HPr_family"/>
    <property type="match status" value="1"/>
</dbReference>
<evidence type="ECO:0000313" key="7">
    <source>
        <dbReference type="Proteomes" id="UP000652567"/>
    </source>
</evidence>
<evidence type="ECO:0000313" key="6">
    <source>
        <dbReference type="EMBL" id="MBE8716837.1"/>
    </source>
</evidence>
<feature type="domain" description="HPr" evidence="5">
    <location>
        <begin position="1"/>
        <end position="93"/>
    </location>
</feature>
<organism evidence="6 7">
    <name type="scientific">Cellvibrio polysaccharolyticus</name>
    <dbReference type="NCBI Taxonomy" id="2082724"/>
    <lineage>
        <taxon>Bacteria</taxon>
        <taxon>Pseudomonadati</taxon>
        <taxon>Pseudomonadota</taxon>
        <taxon>Gammaproteobacteria</taxon>
        <taxon>Cellvibrionales</taxon>
        <taxon>Cellvibrionaceae</taxon>
        <taxon>Cellvibrio</taxon>
    </lineage>
</organism>
<comment type="caution">
    <text evidence="6">The sequence shown here is derived from an EMBL/GenBank/DDBJ whole genome shotgun (WGS) entry which is preliminary data.</text>
</comment>
<gene>
    <name evidence="6" type="ORF">C4F51_06495</name>
</gene>
<keyword evidence="4" id="KW-0598">Phosphotransferase system</keyword>
<keyword evidence="3" id="KW-0963">Cytoplasm</keyword>
<evidence type="ECO:0000256" key="4">
    <source>
        <dbReference type="ARBA" id="ARBA00022683"/>
    </source>
</evidence>
<dbReference type="RefSeq" id="WP_193908218.1">
    <property type="nucleotide sequence ID" value="NZ_PRDL01000001.1"/>
</dbReference>
<comment type="similarity">
    <text evidence="2">Belongs to the HPr family.</text>
</comment>
<protein>
    <submittedName>
        <fullName evidence="6">HPr family phosphocarrier protein</fullName>
    </submittedName>
</protein>
<evidence type="ECO:0000256" key="3">
    <source>
        <dbReference type="ARBA" id="ARBA00022490"/>
    </source>
</evidence>
<comment type="subcellular location">
    <subcellularLocation>
        <location evidence="1">Cytoplasm</location>
    </subcellularLocation>
</comment>
<dbReference type="InterPro" id="IPR050399">
    <property type="entry name" value="HPr"/>
</dbReference>
<dbReference type="GO" id="GO:0005737">
    <property type="term" value="C:cytoplasm"/>
    <property type="evidence" value="ECO:0007669"/>
    <property type="project" value="UniProtKB-SubCell"/>
</dbReference>
<dbReference type="PROSITE" id="PS00369">
    <property type="entry name" value="PTS_HPR_HIS"/>
    <property type="match status" value="1"/>
</dbReference>
<dbReference type="InterPro" id="IPR001020">
    <property type="entry name" value="PTS_HPr_His_P_site"/>
</dbReference>
<proteinExistence type="inferred from homology"/>
<name>A0A928V585_9GAMM</name>
<dbReference type="PANTHER" id="PTHR33705">
    <property type="entry name" value="PHOSPHOCARRIER PROTEIN HPR"/>
    <property type="match status" value="1"/>
</dbReference>
<reference evidence="6" key="1">
    <citation type="submission" date="2018-07" db="EMBL/GenBank/DDBJ databases">
        <title>Genome assembly of strain Ka43.</title>
        <authorList>
            <person name="Kukolya J."/>
            <person name="Nagy I."/>
            <person name="Horvath B."/>
            <person name="Toth A."/>
        </authorList>
    </citation>
    <scope>NUCLEOTIDE SEQUENCE</scope>
    <source>
        <strain evidence="6">KB43</strain>
    </source>
</reference>
<dbReference type="Proteomes" id="UP000652567">
    <property type="component" value="Unassembled WGS sequence"/>
</dbReference>
<dbReference type="PANTHER" id="PTHR33705:SF2">
    <property type="entry name" value="PHOSPHOCARRIER PROTEIN NPR"/>
    <property type="match status" value="1"/>
</dbReference>
<dbReference type="GO" id="GO:0009401">
    <property type="term" value="P:phosphoenolpyruvate-dependent sugar phosphotransferase system"/>
    <property type="evidence" value="ECO:0007669"/>
    <property type="project" value="UniProtKB-KW"/>
</dbReference>
<dbReference type="SUPFAM" id="SSF55594">
    <property type="entry name" value="HPr-like"/>
    <property type="match status" value="1"/>
</dbReference>
<keyword evidence="7" id="KW-1185">Reference proteome</keyword>
<evidence type="ECO:0000256" key="1">
    <source>
        <dbReference type="ARBA" id="ARBA00004496"/>
    </source>
</evidence>
<dbReference type="Gene3D" id="3.30.1340.10">
    <property type="entry name" value="HPr-like"/>
    <property type="match status" value="1"/>
</dbReference>
<dbReference type="InterPro" id="IPR035895">
    <property type="entry name" value="HPr-like_sf"/>
</dbReference>
<dbReference type="EMBL" id="PRDL01000001">
    <property type="protein sequence ID" value="MBE8716837.1"/>
    <property type="molecule type" value="Genomic_DNA"/>
</dbReference>
<evidence type="ECO:0000256" key="2">
    <source>
        <dbReference type="ARBA" id="ARBA00010736"/>
    </source>
</evidence>
<dbReference type="AlphaFoldDB" id="A0A928V585"/>
<sequence>MLNKTVTIVNQRGLHARASARFTSTATRFNAAMRVRIHSPDNSGAWSDATSIMSLMLLAAGQGTLLDIQTEGKEEQKAMDAICQLIEQRFGEED</sequence>